<accession>A0AAV5URS3</accession>
<dbReference type="Proteomes" id="UP001432322">
    <property type="component" value="Unassembled WGS sequence"/>
</dbReference>
<proteinExistence type="predicted"/>
<name>A0AAV5URS3_9BILA</name>
<dbReference type="EMBL" id="BTSY01000001">
    <property type="protein sequence ID" value="GMT08873.1"/>
    <property type="molecule type" value="Genomic_DNA"/>
</dbReference>
<gene>
    <name evidence="1" type="ORF">PFISCL1PPCAC_170</name>
</gene>
<comment type="caution">
    <text evidence="1">The sequence shown here is derived from an EMBL/GenBank/DDBJ whole genome shotgun (WGS) entry which is preliminary data.</text>
</comment>
<protein>
    <submittedName>
        <fullName evidence="1">Uncharacterized protein</fullName>
    </submittedName>
</protein>
<reference evidence="1" key="1">
    <citation type="submission" date="2023-10" db="EMBL/GenBank/DDBJ databases">
        <title>Genome assembly of Pristionchus species.</title>
        <authorList>
            <person name="Yoshida K."/>
            <person name="Sommer R.J."/>
        </authorList>
    </citation>
    <scope>NUCLEOTIDE SEQUENCE</scope>
    <source>
        <strain evidence="1">RS5133</strain>
    </source>
</reference>
<dbReference type="AlphaFoldDB" id="A0AAV5URS3"/>
<keyword evidence="2" id="KW-1185">Reference proteome</keyword>
<evidence type="ECO:0000313" key="1">
    <source>
        <dbReference type="EMBL" id="GMT08873.1"/>
    </source>
</evidence>
<organism evidence="1 2">
    <name type="scientific">Pristionchus fissidentatus</name>
    <dbReference type="NCBI Taxonomy" id="1538716"/>
    <lineage>
        <taxon>Eukaryota</taxon>
        <taxon>Metazoa</taxon>
        <taxon>Ecdysozoa</taxon>
        <taxon>Nematoda</taxon>
        <taxon>Chromadorea</taxon>
        <taxon>Rhabditida</taxon>
        <taxon>Rhabditina</taxon>
        <taxon>Diplogasteromorpha</taxon>
        <taxon>Diplogasteroidea</taxon>
        <taxon>Neodiplogasteridae</taxon>
        <taxon>Pristionchus</taxon>
    </lineage>
</organism>
<evidence type="ECO:0000313" key="2">
    <source>
        <dbReference type="Proteomes" id="UP001432322"/>
    </source>
</evidence>
<sequence length="169" mass="19326">MFHRRRRDMGSRRRGVIYNMDEEGKARLVFESASSFEGTLEAKSGEILSIRGIKGARDDSVNIQVIVGETGSQFFLEDATIKYDGQSATIEHPAMDYASDERLIGMRARKEIQEYLNPRLAEEHDSQIVFKGYMKVKLLTSYQTKPVLRRESVCEDSTTIIEQSEDFFA</sequence>